<protein>
    <submittedName>
        <fullName evidence="1">Uncharacterized protein</fullName>
    </submittedName>
</protein>
<dbReference type="AlphaFoldDB" id="A0AAV9ZU06"/>
<accession>A0AAV9ZU06</accession>
<evidence type="ECO:0000313" key="2">
    <source>
        <dbReference type="Proteomes" id="UP001362999"/>
    </source>
</evidence>
<dbReference type="Proteomes" id="UP001362999">
    <property type="component" value="Unassembled WGS sequence"/>
</dbReference>
<keyword evidence="2" id="KW-1185">Reference proteome</keyword>
<dbReference type="EMBL" id="JAWWNJ010000110">
    <property type="protein sequence ID" value="KAK6992463.1"/>
    <property type="molecule type" value="Genomic_DNA"/>
</dbReference>
<name>A0AAV9ZU06_9AGAR</name>
<evidence type="ECO:0000313" key="1">
    <source>
        <dbReference type="EMBL" id="KAK6992463.1"/>
    </source>
</evidence>
<gene>
    <name evidence="1" type="ORF">R3P38DRAFT_2802660</name>
</gene>
<organism evidence="1 2">
    <name type="scientific">Favolaschia claudopus</name>
    <dbReference type="NCBI Taxonomy" id="2862362"/>
    <lineage>
        <taxon>Eukaryota</taxon>
        <taxon>Fungi</taxon>
        <taxon>Dikarya</taxon>
        <taxon>Basidiomycota</taxon>
        <taxon>Agaricomycotina</taxon>
        <taxon>Agaricomycetes</taxon>
        <taxon>Agaricomycetidae</taxon>
        <taxon>Agaricales</taxon>
        <taxon>Marasmiineae</taxon>
        <taxon>Mycenaceae</taxon>
        <taxon>Favolaschia</taxon>
    </lineage>
</organism>
<proteinExistence type="predicted"/>
<reference evidence="1 2" key="1">
    <citation type="journal article" date="2024" name="J Genomics">
        <title>Draft genome sequencing and assembly of Favolaschia claudopus CIRM-BRFM 2984 isolated from oak limbs.</title>
        <authorList>
            <person name="Navarro D."/>
            <person name="Drula E."/>
            <person name="Chaduli D."/>
            <person name="Cazenave R."/>
            <person name="Ahrendt S."/>
            <person name="Wang J."/>
            <person name="Lipzen A."/>
            <person name="Daum C."/>
            <person name="Barry K."/>
            <person name="Grigoriev I.V."/>
            <person name="Favel A."/>
            <person name="Rosso M.N."/>
            <person name="Martin F."/>
        </authorList>
    </citation>
    <scope>NUCLEOTIDE SEQUENCE [LARGE SCALE GENOMIC DNA]</scope>
    <source>
        <strain evidence="1 2">CIRM-BRFM 2984</strain>
    </source>
</reference>
<comment type="caution">
    <text evidence="1">The sequence shown here is derived from an EMBL/GenBank/DDBJ whole genome shotgun (WGS) entry which is preliminary data.</text>
</comment>
<sequence length="181" mass="20352">MPPLVASRVTTGDWRDEWTWIHIQSAGVACQSQAIQTAGRYEETMAGKEMRSFTEEGGEVTADRRFAAQQRQPQTTAEEVASWSSTWADLYLIHDEGDNKLTYMIMIYEVKGTGEERNNGGEWVIAGDDIACRYVGAGYTKLTMGAAPVMRPKQAFRSQETAEWMGLHPGDEEEGEDERYE</sequence>